<sequence>MVKVLLVCLLTLVLLLAGPAFVVASGTVSLAVDWSRADRSPVGLAPDPATTPEAVVQVYAARALSWRGAFGVHPWFAVKPAGERRYTVYEVIGWRAYRGLPAVSVSNRDPDGRWFGAPPVVLAELRGAAAAAAIPRIAEAAASYPFAGEYRVWPGPNSNTFAAWVARAVPELRLDLPSTALGKDYLGTGLFARAPSGTGWQVSLFGLAGLLLAREEGVEVNLLGLTVGIDPLDLAVKLPGIGRIALLGDGPPSVPPPAILPPGPPVGPG</sequence>
<evidence type="ECO:0000313" key="2">
    <source>
        <dbReference type="EMBL" id="ALG74019.1"/>
    </source>
</evidence>
<feature type="chain" id="PRO_5042286019" description="DUF3750 domain-containing protein" evidence="1">
    <location>
        <begin position="25"/>
        <end position="269"/>
    </location>
</feature>
<proteinExistence type="predicted"/>
<dbReference type="KEGG" id="ati:AL072_23645"/>
<keyword evidence="3" id="KW-1185">Reference proteome</keyword>
<evidence type="ECO:0008006" key="4">
    <source>
        <dbReference type="Google" id="ProtNLM"/>
    </source>
</evidence>
<dbReference type="InterPro" id="IPR022224">
    <property type="entry name" value="DUF3750"/>
</dbReference>
<gene>
    <name evidence="2" type="ORF">AL072_23645</name>
</gene>
<organism evidence="2 3">
    <name type="scientific">Azospirillum thiophilum</name>
    <dbReference type="NCBI Taxonomy" id="528244"/>
    <lineage>
        <taxon>Bacteria</taxon>
        <taxon>Pseudomonadati</taxon>
        <taxon>Pseudomonadota</taxon>
        <taxon>Alphaproteobacteria</taxon>
        <taxon>Rhodospirillales</taxon>
        <taxon>Azospirillaceae</taxon>
        <taxon>Azospirillum</taxon>
    </lineage>
</organism>
<accession>A0AAC9EY96</accession>
<protein>
    <recommendedName>
        <fullName evidence="4">DUF3750 domain-containing protein</fullName>
    </recommendedName>
</protein>
<reference evidence="3" key="1">
    <citation type="submission" date="2015-08" db="EMBL/GenBank/DDBJ databases">
        <title>Complete Genome Sequence of Azospirillum thiophilum BV-S.</title>
        <authorList>
            <person name="Fomenkov A."/>
            <person name="Vincze T."/>
            <person name="Grabovich M."/>
            <person name="Dubinina G."/>
            <person name="Orlova M."/>
            <person name="Belousova E."/>
            <person name="Roberts R.J."/>
        </authorList>
    </citation>
    <scope>NUCLEOTIDE SEQUENCE [LARGE SCALE GENOMIC DNA]</scope>
    <source>
        <strain evidence="3">BV-S</strain>
    </source>
</reference>
<reference evidence="2 3" key="2">
    <citation type="journal article" date="2016" name="Genome Announc.">
        <title>Complete Genome Sequence of a Strain of Azospirillum thiophilum Isolated from a Sulfide Spring.</title>
        <authorList>
            <person name="Fomenkov A."/>
            <person name="Vincze T."/>
            <person name="Grabovich M."/>
            <person name="Anton B.P."/>
            <person name="Dubinina G."/>
            <person name="Orlova M."/>
            <person name="Belousova E."/>
            <person name="Roberts R.J."/>
        </authorList>
    </citation>
    <scope>NUCLEOTIDE SEQUENCE [LARGE SCALE GENOMIC DNA]</scope>
    <source>
        <strain evidence="2 3">BV-S</strain>
    </source>
</reference>
<evidence type="ECO:0000256" key="1">
    <source>
        <dbReference type="SAM" id="SignalP"/>
    </source>
</evidence>
<feature type="signal peptide" evidence="1">
    <location>
        <begin position="1"/>
        <end position="24"/>
    </location>
</feature>
<dbReference type="AlphaFoldDB" id="A0AAC9EY96"/>
<evidence type="ECO:0000313" key="3">
    <source>
        <dbReference type="Proteomes" id="UP000069935"/>
    </source>
</evidence>
<keyword evidence="1" id="KW-0732">Signal</keyword>
<dbReference type="EMBL" id="CP012404">
    <property type="protein sequence ID" value="ALG74019.1"/>
    <property type="molecule type" value="Genomic_DNA"/>
</dbReference>
<name>A0AAC9EY96_9PROT</name>
<dbReference type="Proteomes" id="UP000069935">
    <property type="component" value="Chromosome 4"/>
</dbReference>
<dbReference type="Pfam" id="PF12570">
    <property type="entry name" value="DUF3750"/>
    <property type="match status" value="1"/>
</dbReference>